<reference evidence="6 7" key="1">
    <citation type="journal article" date="2019" name="Plant Biotechnol. J.">
        <title>The red bayberry genome and genetic basis of sex determination.</title>
        <authorList>
            <person name="Jia H.M."/>
            <person name="Jia H.J."/>
            <person name="Cai Q.L."/>
            <person name="Wang Y."/>
            <person name="Zhao H.B."/>
            <person name="Yang W.F."/>
            <person name="Wang G.Y."/>
            <person name="Li Y.H."/>
            <person name="Zhan D.L."/>
            <person name="Shen Y.T."/>
            <person name="Niu Q.F."/>
            <person name="Chang L."/>
            <person name="Qiu J."/>
            <person name="Zhao L."/>
            <person name="Xie H.B."/>
            <person name="Fu W.Y."/>
            <person name="Jin J."/>
            <person name="Li X.W."/>
            <person name="Jiao Y."/>
            <person name="Zhou C.C."/>
            <person name="Tu T."/>
            <person name="Chai C.Y."/>
            <person name="Gao J.L."/>
            <person name="Fan L.J."/>
            <person name="van de Weg E."/>
            <person name="Wang J.Y."/>
            <person name="Gao Z.S."/>
        </authorList>
    </citation>
    <scope>NUCLEOTIDE SEQUENCE [LARGE SCALE GENOMIC DNA]</scope>
    <source>
        <tissue evidence="6">Leaves</tissue>
    </source>
</reference>
<keyword evidence="7" id="KW-1185">Reference proteome</keyword>
<gene>
    <name evidence="6" type="ORF">CJ030_MR6G024800</name>
</gene>
<evidence type="ECO:0000313" key="7">
    <source>
        <dbReference type="Proteomes" id="UP000516437"/>
    </source>
</evidence>
<dbReference type="FunFam" id="3.40.47.10:FF:000015">
    <property type="entry name" value="3-oxoacyl-[acyl-carrier-protein] synthase, mitochondrial"/>
    <property type="match status" value="1"/>
</dbReference>
<dbReference type="InterPro" id="IPR014031">
    <property type="entry name" value="Ketoacyl_synth_C"/>
</dbReference>
<dbReference type="InterPro" id="IPR014030">
    <property type="entry name" value="Ketoacyl_synth_N"/>
</dbReference>
<dbReference type="GO" id="GO:0006633">
    <property type="term" value="P:fatty acid biosynthetic process"/>
    <property type="evidence" value="ECO:0007669"/>
    <property type="project" value="InterPro"/>
</dbReference>
<dbReference type="PROSITE" id="PS00606">
    <property type="entry name" value="KS3_1"/>
    <property type="match status" value="1"/>
</dbReference>
<dbReference type="EMBL" id="RXIC02000024">
    <property type="protein sequence ID" value="KAB1208764.1"/>
    <property type="molecule type" value="Genomic_DNA"/>
</dbReference>
<dbReference type="NCBIfam" id="NF005589">
    <property type="entry name" value="PRK07314.1"/>
    <property type="match status" value="1"/>
</dbReference>
<dbReference type="InterPro" id="IPR018201">
    <property type="entry name" value="Ketoacyl_synth_AS"/>
</dbReference>
<dbReference type="InterPro" id="IPR016039">
    <property type="entry name" value="Thiolase-like"/>
</dbReference>
<dbReference type="PANTHER" id="PTHR11712:SF297">
    <property type="entry name" value="3-OXOACYL-[ACYL-CARRIER-PROTEIN] SYNTHASE, MITOCHONDRIAL"/>
    <property type="match status" value="1"/>
</dbReference>
<dbReference type="SUPFAM" id="SSF53901">
    <property type="entry name" value="Thiolase-like"/>
    <property type="match status" value="3"/>
</dbReference>
<name>A0A6A1V7H0_9ROSI</name>
<keyword evidence="3 4" id="KW-0808">Transferase</keyword>
<protein>
    <recommendedName>
        <fullName evidence="2">beta-ketoacyl-[acyl-carrier-protein] synthase I</fullName>
        <ecNumber evidence="2">2.3.1.41</ecNumber>
    </recommendedName>
</protein>
<accession>A0A6A1V7H0</accession>
<dbReference type="Pfam" id="PF02801">
    <property type="entry name" value="Ketoacyl-synt_C"/>
    <property type="match status" value="1"/>
</dbReference>
<evidence type="ECO:0000256" key="2">
    <source>
        <dbReference type="ARBA" id="ARBA00013191"/>
    </source>
</evidence>
<feature type="domain" description="Ketosynthase family 3 (KS3)" evidence="5">
    <location>
        <begin position="41"/>
        <end position="563"/>
    </location>
</feature>
<evidence type="ECO:0000313" key="6">
    <source>
        <dbReference type="EMBL" id="KAB1208764.1"/>
    </source>
</evidence>
<dbReference type="SMART" id="SM00825">
    <property type="entry name" value="PKS_KS"/>
    <property type="match status" value="1"/>
</dbReference>
<dbReference type="PANTHER" id="PTHR11712">
    <property type="entry name" value="POLYKETIDE SYNTHASE-RELATED"/>
    <property type="match status" value="1"/>
</dbReference>
<evidence type="ECO:0000256" key="1">
    <source>
        <dbReference type="ARBA" id="ARBA00008467"/>
    </source>
</evidence>
<evidence type="ECO:0000256" key="3">
    <source>
        <dbReference type="ARBA" id="ARBA00022679"/>
    </source>
</evidence>
<proteinExistence type="inferred from homology"/>
<dbReference type="AlphaFoldDB" id="A0A6A1V7H0"/>
<dbReference type="GO" id="GO:0004315">
    <property type="term" value="F:3-oxoacyl-[acyl-carrier-protein] synthase activity"/>
    <property type="evidence" value="ECO:0007669"/>
    <property type="project" value="UniProtKB-EC"/>
</dbReference>
<dbReference type="Proteomes" id="UP000516437">
    <property type="component" value="Chromosome 6"/>
</dbReference>
<dbReference type="InterPro" id="IPR020841">
    <property type="entry name" value="PKS_Beta-ketoAc_synthase_dom"/>
</dbReference>
<dbReference type="CDD" id="cd00834">
    <property type="entry name" value="KAS_I_II"/>
    <property type="match status" value="1"/>
</dbReference>
<dbReference type="OrthoDB" id="5334845at2759"/>
<evidence type="ECO:0000256" key="4">
    <source>
        <dbReference type="RuleBase" id="RU003694"/>
    </source>
</evidence>
<dbReference type="Gene3D" id="3.40.47.10">
    <property type="match status" value="2"/>
</dbReference>
<dbReference type="EC" id="2.3.1.41" evidence="2"/>
<sequence length="565" mass="60622">MAGHAFAWRKLLISSRFNFCRRISSTSSGLGDFDSPPVVCSRRVVVTGVGMVTPLGCGVETTWKSLIEGRCGIRAITPEDMKMNSFDRETQLHTFDQLKSKVAAIVPCGTNPGEFNEDLWLNAKEHRSITRFIGYALCAADEALRDAKWVPSDQEQKERTGVSIGAGTGSISDVLDAAQMICEKRLRRLSPFFIPRILINMASGHVSMKYGFQEHRSITRFIGYALCAADEALRDAKWVPSDQEQKERTGVSIGAGTGSISDVLDAAQMICEKRLRRLSPFFIPRILINMASGHVSMKYGFQGPNHAAVTACATGAHSIGDAARMIQFGDSDVMLAGGTESSIDALSIAGFCRSRALTTKHNSAPLEASRPFDCGRDGFVIGEGSGVLVLEELEHAKKRGAKIYAELRGYGMSGDAYHITQPHTDGRGAILAMNRALRQSGIHPNQVDYINAHATSTPLGDAVEANAIKTMFAEQAKSGALALSSTKGAIGHLLGAAGAVEAIFAILAIHHSVAPLTLNLTKPDPIFDDGFMPLTSSKKMPIRAVLSNSFGFGGTNASLLFTSAP</sequence>
<dbReference type="PROSITE" id="PS52004">
    <property type="entry name" value="KS3_2"/>
    <property type="match status" value="1"/>
</dbReference>
<evidence type="ECO:0000259" key="5">
    <source>
        <dbReference type="PROSITE" id="PS52004"/>
    </source>
</evidence>
<dbReference type="Pfam" id="PF00109">
    <property type="entry name" value="ketoacyl-synt"/>
    <property type="match status" value="1"/>
</dbReference>
<comment type="similarity">
    <text evidence="1 4">Belongs to the thiolase-like superfamily. Beta-ketoacyl-ACP synthases family.</text>
</comment>
<dbReference type="GO" id="GO:0005739">
    <property type="term" value="C:mitochondrion"/>
    <property type="evidence" value="ECO:0007669"/>
    <property type="project" value="TreeGrafter"/>
</dbReference>
<comment type="caution">
    <text evidence="6">The sequence shown here is derived from an EMBL/GenBank/DDBJ whole genome shotgun (WGS) entry which is preliminary data.</text>
</comment>
<dbReference type="InterPro" id="IPR000794">
    <property type="entry name" value="Beta-ketoacyl_synthase"/>
</dbReference>
<organism evidence="6 7">
    <name type="scientific">Morella rubra</name>
    <name type="common">Chinese bayberry</name>
    <dbReference type="NCBI Taxonomy" id="262757"/>
    <lineage>
        <taxon>Eukaryota</taxon>
        <taxon>Viridiplantae</taxon>
        <taxon>Streptophyta</taxon>
        <taxon>Embryophyta</taxon>
        <taxon>Tracheophyta</taxon>
        <taxon>Spermatophyta</taxon>
        <taxon>Magnoliopsida</taxon>
        <taxon>eudicotyledons</taxon>
        <taxon>Gunneridae</taxon>
        <taxon>Pentapetalae</taxon>
        <taxon>rosids</taxon>
        <taxon>fabids</taxon>
        <taxon>Fagales</taxon>
        <taxon>Myricaceae</taxon>
        <taxon>Morella</taxon>
    </lineage>
</organism>